<name>A0A1F4R4N1_UNCSA</name>
<comment type="caution">
    <text evidence="1">The sequence shown here is derived from an EMBL/GenBank/DDBJ whole genome shotgun (WGS) entry which is preliminary data.</text>
</comment>
<protein>
    <submittedName>
        <fullName evidence="1">Uncharacterized protein</fullName>
    </submittedName>
</protein>
<dbReference type="AlphaFoldDB" id="A0A1F4R4N1"/>
<evidence type="ECO:0000313" key="2">
    <source>
        <dbReference type="Proteomes" id="UP000176938"/>
    </source>
</evidence>
<dbReference type="Proteomes" id="UP000176938">
    <property type="component" value="Unassembled WGS sequence"/>
</dbReference>
<dbReference type="EMBL" id="METP01000060">
    <property type="protein sequence ID" value="OGC03122.1"/>
    <property type="molecule type" value="Genomic_DNA"/>
</dbReference>
<sequence length="344" mass="38085">MTALALKSVGALPDIRRHFRITSRRCGDLVEKVKAAVAEGILPPHGFSHKFSQALSESAIAQTEPNDQQILRMIEEAFFQSWVAVGRLNISIYNLYQVLGNRKIITFNFESGLPYSDRQELVLNTLGWVQPETENVLVNSLAFKQAPQMLKFLRDVGLTPGRKIISIGYGMDITLEIIAAVMGGRVAGFDADKHITEVAKHFTVGQPIIGEAIRALNGEFTIVDEWSGLAAQVEDDNLVMLLGVLDDPSYFGQFQPSSKAWDATRLSQEATRLVGERGDFLLGVLYIDEGSIFSTDTGYVDFLRSCAQSAGLSFAEELTGLQDGYRRYLHLFKGKSRLSFLAQL</sequence>
<reference evidence="1 2" key="1">
    <citation type="journal article" date="2016" name="Nat. Commun.">
        <title>Thousands of microbial genomes shed light on interconnected biogeochemical processes in an aquifer system.</title>
        <authorList>
            <person name="Anantharaman K."/>
            <person name="Brown C.T."/>
            <person name="Hug L.A."/>
            <person name="Sharon I."/>
            <person name="Castelle C.J."/>
            <person name="Probst A.J."/>
            <person name="Thomas B.C."/>
            <person name="Singh A."/>
            <person name="Wilkins M.J."/>
            <person name="Karaoz U."/>
            <person name="Brodie E.L."/>
            <person name="Williams K.H."/>
            <person name="Hubbard S.S."/>
            <person name="Banfield J.F."/>
        </authorList>
    </citation>
    <scope>NUCLEOTIDE SEQUENCE [LARGE SCALE GENOMIC DNA]</scope>
</reference>
<accession>A0A1F4R4N1</accession>
<proteinExistence type="predicted"/>
<gene>
    <name evidence="1" type="ORF">A3H38_03660</name>
</gene>
<organism evidence="1 2">
    <name type="scientific">candidate division WOR-1 bacterium RIFCSPLOWO2_02_FULL_46_20</name>
    <dbReference type="NCBI Taxonomy" id="1802567"/>
    <lineage>
        <taxon>Bacteria</taxon>
        <taxon>Bacillati</taxon>
        <taxon>Saganbacteria</taxon>
    </lineage>
</organism>
<evidence type="ECO:0000313" key="1">
    <source>
        <dbReference type="EMBL" id="OGC03122.1"/>
    </source>
</evidence>